<dbReference type="GO" id="GO:0016616">
    <property type="term" value="F:oxidoreductase activity, acting on the CH-OH group of donors, NAD or NADP as acceptor"/>
    <property type="evidence" value="ECO:0007669"/>
    <property type="project" value="TreeGrafter"/>
</dbReference>
<reference evidence="3" key="1">
    <citation type="submission" date="2018-05" db="EMBL/GenBank/DDBJ databases">
        <authorList>
            <person name="Lanie J.A."/>
            <person name="Ng W.-L."/>
            <person name="Kazmierczak K.M."/>
            <person name="Andrzejewski T.M."/>
            <person name="Davidsen T.M."/>
            <person name="Wayne K.J."/>
            <person name="Tettelin H."/>
            <person name="Glass J.I."/>
            <person name="Rusch D."/>
            <person name="Podicherti R."/>
            <person name="Tsui H.-C.T."/>
            <person name="Winkler M.E."/>
        </authorList>
    </citation>
    <scope>NUCLEOTIDE SEQUENCE</scope>
</reference>
<dbReference type="AlphaFoldDB" id="A0A381R9Z1"/>
<evidence type="ECO:0000256" key="1">
    <source>
        <dbReference type="ARBA" id="ARBA00006484"/>
    </source>
</evidence>
<keyword evidence="2" id="KW-0560">Oxidoreductase</keyword>
<comment type="similarity">
    <text evidence="1">Belongs to the short-chain dehydrogenases/reductases (SDR) family.</text>
</comment>
<dbReference type="Pfam" id="PF00106">
    <property type="entry name" value="adh_short"/>
    <property type="match status" value="1"/>
</dbReference>
<sequence length="201" mass="21194">MGRVEATLTELASETGGSSLVADLSDDASVWSALERLTDDIGRAPDIVVNSAGVFGLSSCATESVLAFDESLSVNLRGTFLVVRSLLPGMLDRRKGLIVNIGSVSGRKAYRGNAAYSASKFGLRGFHEVLLEEIRGTGVRATLVEPAATDTALWDGMDPDNDPALPNRSQMMQPGDVAEAVAFVATRPNSVSIPLMQIEPA</sequence>
<dbReference type="CDD" id="cd05233">
    <property type="entry name" value="SDR_c"/>
    <property type="match status" value="1"/>
</dbReference>
<accession>A0A381R9Z1</accession>
<proteinExistence type="inferred from homology"/>
<dbReference type="PANTHER" id="PTHR24322">
    <property type="entry name" value="PKSB"/>
    <property type="match status" value="1"/>
</dbReference>
<evidence type="ECO:0008006" key="4">
    <source>
        <dbReference type="Google" id="ProtNLM"/>
    </source>
</evidence>
<gene>
    <name evidence="3" type="ORF">METZ01_LOCUS41315</name>
</gene>
<protein>
    <recommendedName>
        <fullName evidence="4">Oxidoreductase</fullName>
    </recommendedName>
</protein>
<dbReference type="Gene3D" id="3.40.50.720">
    <property type="entry name" value="NAD(P)-binding Rossmann-like Domain"/>
    <property type="match status" value="1"/>
</dbReference>
<dbReference type="PANTHER" id="PTHR24322:SF736">
    <property type="entry name" value="RETINOL DEHYDROGENASE 10"/>
    <property type="match status" value="1"/>
</dbReference>
<dbReference type="PRINTS" id="PR00081">
    <property type="entry name" value="GDHRDH"/>
</dbReference>
<dbReference type="InterPro" id="IPR002347">
    <property type="entry name" value="SDR_fam"/>
</dbReference>
<name>A0A381R9Z1_9ZZZZ</name>
<dbReference type="PRINTS" id="PR00080">
    <property type="entry name" value="SDRFAMILY"/>
</dbReference>
<evidence type="ECO:0000313" key="3">
    <source>
        <dbReference type="EMBL" id="SUZ88461.1"/>
    </source>
</evidence>
<dbReference type="EMBL" id="UINC01001771">
    <property type="protein sequence ID" value="SUZ88461.1"/>
    <property type="molecule type" value="Genomic_DNA"/>
</dbReference>
<organism evidence="3">
    <name type="scientific">marine metagenome</name>
    <dbReference type="NCBI Taxonomy" id="408172"/>
    <lineage>
        <taxon>unclassified sequences</taxon>
        <taxon>metagenomes</taxon>
        <taxon>ecological metagenomes</taxon>
    </lineage>
</organism>
<evidence type="ECO:0000256" key="2">
    <source>
        <dbReference type="ARBA" id="ARBA00023002"/>
    </source>
</evidence>
<dbReference type="InterPro" id="IPR036291">
    <property type="entry name" value="NAD(P)-bd_dom_sf"/>
</dbReference>
<dbReference type="SUPFAM" id="SSF51735">
    <property type="entry name" value="NAD(P)-binding Rossmann-fold domains"/>
    <property type="match status" value="1"/>
</dbReference>